<accession>A0A0C3E0G9</accession>
<evidence type="ECO:0000313" key="2">
    <source>
        <dbReference type="Proteomes" id="UP000053989"/>
    </source>
</evidence>
<evidence type="ECO:0000313" key="1">
    <source>
        <dbReference type="EMBL" id="KIM61994.1"/>
    </source>
</evidence>
<dbReference type="AlphaFoldDB" id="A0A0C3E0G9"/>
<name>A0A0C3E0G9_9AGAM</name>
<dbReference type="Proteomes" id="UP000053989">
    <property type="component" value="Unassembled WGS sequence"/>
</dbReference>
<dbReference type="HOGENOM" id="CLU_146165_0_0_1"/>
<organism evidence="1 2">
    <name type="scientific">Scleroderma citrinum Foug A</name>
    <dbReference type="NCBI Taxonomy" id="1036808"/>
    <lineage>
        <taxon>Eukaryota</taxon>
        <taxon>Fungi</taxon>
        <taxon>Dikarya</taxon>
        <taxon>Basidiomycota</taxon>
        <taxon>Agaricomycotina</taxon>
        <taxon>Agaricomycetes</taxon>
        <taxon>Agaricomycetidae</taxon>
        <taxon>Boletales</taxon>
        <taxon>Sclerodermatineae</taxon>
        <taxon>Sclerodermataceae</taxon>
        <taxon>Scleroderma</taxon>
    </lineage>
</organism>
<dbReference type="EMBL" id="KN822046">
    <property type="protein sequence ID" value="KIM61994.1"/>
    <property type="molecule type" value="Genomic_DNA"/>
</dbReference>
<reference evidence="2" key="2">
    <citation type="submission" date="2015-01" db="EMBL/GenBank/DDBJ databases">
        <title>Evolutionary Origins and Diversification of the Mycorrhizal Mutualists.</title>
        <authorList>
            <consortium name="DOE Joint Genome Institute"/>
            <consortium name="Mycorrhizal Genomics Consortium"/>
            <person name="Kohler A."/>
            <person name="Kuo A."/>
            <person name="Nagy L.G."/>
            <person name="Floudas D."/>
            <person name="Copeland A."/>
            <person name="Barry K.W."/>
            <person name="Cichocki N."/>
            <person name="Veneault-Fourrey C."/>
            <person name="LaButti K."/>
            <person name="Lindquist E.A."/>
            <person name="Lipzen A."/>
            <person name="Lundell T."/>
            <person name="Morin E."/>
            <person name="Murat C."/>
            <person name="Riley R."/>
            <person name="Ohm R."/>
            <person name="Sun H."/>
            <person name="Tunlid A."/>
            <person name="Henrissat B."/>
            <person name="Grigoriev I.V."/>
            <person name="Hibbett D.S."/>
            <person name="Martin F."/>
        </authorList>
    </citation>
    <scope>NUCLEOTIDE SEQUENCE [LARGE SCALE GENOMIC DNA]</scope>
    <source>
        <strain evidence="2">Foug A</strain>
    </source>
</reference>
<dbReference type="InParanoid" id="A0A0C3E0G9"/>
<reference evidence="1 2" key="1">
    <citation type="submission" date="2014-04" db="EMBL/GenBank/DDBJ databases">
        <authorList>
            <consortium name="DOE Joint Genome Institute"/>
            <person name="Kuo A."/>
            <person name="Kohler A."/>
            <person name="Nagy L.G."/>
            <person name="Floudas D."/>
            <person name="Copeland A."/>
            <person name="Barry K.W."/>
            <person name="Cichocki N."/>
            <person name="Veneault-Fourrey C."/>
            <person name="LaButti K."/>
            <person name="Lindquist E.A."/>
            <person name="Lipzen A."/>
            <person name="Lundell T."/>
            <person name="Morin E."/>
            <person name="Murat C."/>
            <person name="Sun H."/>
            <person name="Tunlid A."/>
            <person name="Henrissat B."/>
            <person name="Grigoriev I.V."/>
            <person name="Hibbett D.S."/>
            <person name="Martin F."/>
            <person name="Nordberg H.P."/>
            <person name="Cantor M.N."/>
            <person name="Hua S.X."/>
        </authorList>
    </citation>
    <scope>NUCLEOTIDE SEQUENCE [LARGE SCALE GENOMIC DNA]</scope>
    <source>
        <strain evidence="1 2">Foug A</strain>
    </source>
</reference>
<protein>
    <recommendedName>
        <fullName evidence="3">Reverse transcriptase zinc-binding domain-containing protein</fullName>
    </recommendedName>
</protein>
<sequence>FLRLTSCLRKTNTAVYIQLRTGHAPLNKHLHRIKKSATPHCLQCEDNQIETVHHYLFDCTRYDRERHILGQKLGHNALSTYHLLSNKSAQQALFGYIDSTKRLHATFGDI</sequence>
<gene>
    <name evidence="1" type="ORF">SCLCIDRAFT_54436</name>
</gene>
<keyword evidence="2" id="KW-1185">Reference proteome</keyword>
<feature type="non-terminal residue" evidence="1">
    <location>
        <position position="1"/>
    </location>
</feature>
<feature type="non-terminal residue" evidence="1">
    <location>
        <position position="110"/>
    </location>
</feature>
<proteinExistence type="predicted"/>
<evidence type="ECO:0008006" key="3">
    <source>
        <dbReference type="Google" id="ProtNLM"/>
    </source>
</evidence>
<dbReference type="OrthoDB" id="2671200at2759"/>
<dbReference type="STRING" id="1036808.A0A0C3E0G9"/>